<name>A0AB39VG14_9FUSO</name>
<dbReference type="KEGG" id="lrug:AB8B22_07205"/>
<dbReference type="AlphaFoldDB" id="A0AB39VG14"/>
<accession>A0AB39VG14</accession>
<protein>
    <submittedName>
        <fullName evidence="1">Uncharacterized protein</fullName>
    </submittedName>
</protein>
<dbReference type="EMBL" id="CP165644">
    <property type="protein sequence ID" value="XDU66204.1"/>
    <property type="molecule type" value="Genomic_DNA"/>
</dbReference>
<sequence length="129" mass="15885">MKIRYKNSKNIIDYLVMGICYFKNNKKPYYLIEEENEIKWVSEIYIDIEKSKMPFNWSISLGNNSKYDFLCGYYELCNLPEHFEGIISRNKKDLEIFRKRKNELEIWLEKLDYYNKEVTFNDILFKIKF</sequence>
<proteinExistence type="predicted"/>
<gene>
    <name evidence="1" type="ORF">AB8B22_07205</name>
</gene>
<organism evidence="1">
    <name type="scientific">Leptotrichia rugosa</name>
    <dbReference type="NCBI Taxonomy" id="3239302"/>
    <lineage>
        <taxon>Bacteria</taxon>
        <taxon>Fusobacteriati</taxon>
        <taxon>Fusobacteriota</taxon>
        <taxon>Fusobacteriia</taxon>
        <taxon>Fusobacteriales</taxon>
        <taxon>Leptotrichiaceae</taxon>
        <taxon>Leptotrichia</taxon>
    </lineage>
</organism>
<evidence type="ECO:0000313" key="1">
    <source>
        <dbReference type="EMBL" id="XDU66204.1"/>
    </source>
</evidence>
<dbReference type="RefSeq" id="WP_369710599.1">
    <property type="nucleotide sequence ID" value="NZ_CP165644.1"/>
</dbReference>
<reference evidence="1" key="1">
    <citation type="submission" date="2024-07" db="EMBL/GenBank/DDBJ databases">
        <authorList>
            <person name="Li X.-J."/>
            <person name="Wang X."/>
        </authorList>
    </citation>
    <scope>NUCLEOTIDE SEQUENCE</scope>
    <source>
        <strain evidence="1">HSP-334</strain>
    </source>
</reference>